<evidence type="ECO:0000313" key="2">
    <source>
        <dbReference type="EMBL" id="PQO37687.1"/>
    </source>
</evidence>
<keyword evidence="1" id="KW-0732">Signal</keyword>
<dbReference type="EMBL" id="PUHY01000005">
    <property type="protein sequence ID" value="PQO37687.1"/>
    <property type="molecule type" value="Genomic_DNA"/>
</dbReference>
<dbReference type="RefSeq" id="WP_105328936.1">
    <property type="nucleotide sequence ID" value="NZ_PUHY01000005.1"/>
</dbReference>
<dbReference type="InterPro" id="IPR038417">
    <property type="entry name" value="Alpga-gal_N_sf"/>
</dbReference>
<name>A0A2S8FZR5_9BACT</name>
<accession>A0A2S8FZR5</accession>
<feature type="chain" id="PRO_5015503834" description="Alpha-galactosidase" evidence="1">
    <location>
        <begin position="23"/>
        <end position="963"/>
    </location>
</feature>
<comment type="caution">
    <text evidence="2">The sequence shown here is derived from an EMBL/GenBank/DDBJ whole genome shotgun (WGS) entry which is preliminary data.</text>
</comment>
<sequence length="963" mass="108360">MTNHRMLSALPLFLLLSSVAWGTELAELEPLSETTTKRTDWLIDIAPYKAGIYRTHNPREFVLDNGLVRRTFRTAPNGATVALENLMTGQSLLRGVKPEAVVTIDGRKLNVGGLDGQPNYAYLLPEWLDGMTADAGAMQLTGFEIGAPVERFAWKQVRRHAPNVAWPPKGVALRMDYALPDGSGQMPSPNDTRPLLWSDSFKTMDKAWTIHASPRHERTSFENEGQPGQIYALSSTFCFADRQLPDGAGLIEVEIQPGTDRSTSWGPGMTLVYDGQTVGVRLRTGDRGVHGHFEMRVNGRESLKTIDSFAAEDGGLSVDSNYRLRVVIEAGRLTWYAAQLNEKQPVFERLFTVDVPADQVPKMVRIGKTDRQGGPSDEARHPGELGRCRFESIDVYGQTDAAKLQQWKSARQTTREIQVSVHYELYDGVPVISKWITIHNGTDKPITVDRFTSEMLAIVEYDNPVEAREGYPLSTPDSLHVETDFAFQSFNHGSANRHVVHWKPDPQYTTQVNYLKETPCLLTVEPTYGPSQDIAPGATFTSCRAFELVYDSTERERRGLALRKMYRTIAPWVTENPLMHHLLSSDPEVAKRAVDQAAEVGFEMLILSFGSGFNMDNEDPAYLAKWKEVADYAHAKGIEIGSYSLLSSRGGVPASDMIVSPPGERPTHGQCPALTSEWGQAYFQRMRRFYELTGFDLLEHDGSYPGDVDVTPRPPLQKGKADSRWVQWRIISDYYHWCRERGIYLNVPDYYFLSGSNKCGMGYREVNWSLPREMQVLHTRQNIYDGTWDKTPSMGWMFVPLSQYHGGGPAATVEPLHEHLDHYQAMILSNLGSGVQACYRGPRLYDTDETKAVVKQSVDWFKHYRDILESDVIHGRRADGRDVDWLLHVNPALPQKGMLVVFNPLDEPVERILRVPLYYTGLTETATVSSAQLPAQSYELDRQFTIELPVTVPAKGMGWFAIE</sequence>
<evidence type="ECO:0000313" key="3">
    <source>
        <dbReference type="Proteomes" id="UP000238322"/>
    </source>
</evidence>
<organism evidence="2 3">
    <name type="scientific">Blastopirellula marina</name>
    <dbReference type="NCBI Taxonomy" id="124"/>
    <lineage>
        <taxon>Bacteria</taxon>
        <taxon>Pseudomonadati</taxon>
        <taxon>Planctomycetota</taxon>
        <taxon>Planctomycetia</taxon>
        <taxon>Pirellulales</taxon>
        <taxon>Pirellulaceae</taxon>
        <taxon>Blastopirellula</taxon>
    </lineage>
</organism>
<protein>
    <recommendedName>
        <fullName evidence="4">Alpha-galactosidase</fullName>
    </recommendedName>
</protein>
<dbReference type="Gene3D" id="2.70.98.60">
    <property type="entry name" value="alpha-galactosidase from lactobacil brevis"/>
    <property type="match status" value="1"/>
</dbReference>
<feature type="signal peptide" evidence="1">
    <location>
        <begin position="1"/>
        <end position="22"/>
    </location>
</feature>
<dbReference type="OrthoDB" id="9761789at2"/>
<gene>
    <name evidence="2" type="ORF">C5Y83_07005</name>
</gene>
<dbReference type="Proteomes" id="UP000238322">
    <property type="component" value="Unassembled WGS sequence"/>
</dbReference>
<evidence type="ECO:0008006" key="4">
    <source>
        <dbReference type="Google" id="ProtNLM"/>
    </source>
</evidence>
<dbReference type="AlphaFoldDB" id="A0A2S8FZR5"/>
<evidence type="ECO:0000256" key="1">
    <source>
        <dbReference type="SAM" id="SignalP"/>
    </source>
</evidence>
<reference evidence="2 3" key="1">
    <citation type="submission" date="2018-02" db="EMBL/GenBank/DDBJ databases">
        <title>Comparative genomes isolates from brazilian mangrove.</title>
        <authorList>
            <person name="Araujo J.E."/>
            <person name="Taketani R.G."/>
            <person name="Silva M.C.P."/>
            <person name="Loureco M.V."/>
            <person name="Andreote F.D."/>
        </authorList>
    </citation>
    <scope>NUCLEOTIDE SEQUENCE [LARGE SCALE GENOMIC DNA]</scope>
    <source>
        <strain evidence="2 3">Hex-1 MGV</strain>
    </source>
</reference>
<proteinExistence type="predicted"/>